<feature type="transmembrane region" description="Helical" evidence="1">
    <location>
        <begin position="376"/>
        <end position="397"/>
    </location>
</feature>
<accession>A0ABT1HCZ9</accession>
<feature type="transmembrane region" description="Helical" evidence="1">
    <location>
        <begin position="271"/>
        <end position="295"/>
    </location>
</feature>
<feature type="transmembrane region" description="Helical" evidence="1">
    <location>
        <begin position="147"/>
        <end position="169"/>
    </location>
</feature>
<feature type="transmembrane region" description="Helical" evidence="1">
    <location>
        <begin position="116"/>
        <end position="135"/>
    </location>
</feature>
<evidence type="ECO:0000256" key="1">
    <source>
        <dbReference type="SAM" id="Phobius"/>
    </source>
</evidence>
<dbReference type="EMBL" id="JAMTCJ010000002">
    <property type="protein sequence ID" value="MCP2175802.1"/>
    <property type="molecule type" value="Genomic_DNA"/>
</dbReference>
<keyword evidence="1" id="KW-1133">Transmembrane helix</keyword>
<gene>
    <name evidence="2" type="ORF">LX13_001621</name>
</gene>
<dbReference type="RefSeq" id="WP_253660844.1">
    <property type="nucleotide sequence ID" value="NZ_BAAAJQ010000001.1"/>
</dbReference>
<evidence type="ECO:0000313" key="2">
    <source>
        <dbReference type="EMBL" id="MCP2175802.1"/>
    </source>
</evidence>
<dbReference type="Proteomes" id="UP001206895">
    <property type="component" value="Unassembled WGS sequence"/>
</dbReference>
<keyword evidence="1" id="KW-0812">Transmembrane</keyword>
<feature type="transmembrane region" description="Helical" evidence="1">
    <location>
        <begin position="244"/>
        <end position="264"/>
    </location>
</feature>
<feature type="transmembrane region" description="Helical" evidence="1">
    <location>
        <begin position="220"/>
        <end position="238"/>
    </location>
</feature>
<feature type="transmembrane region" description="Helical" evidence="1">
    <location>
        <begin position="307"/>
        <end position="326"/>
    </location>
</feature>
<feature type="transmembrane region" description="Helical" evidence="1">
    <location>
        <begin position="181"/>
        <end position="200"/>
    </location>
</feature>
<reference evidence="2 3" key="1">
    <citation type="submission" date="2022-06" db="EMBL/GenBank/DDBJ databases">
        <title>Genomic Encyclopedia of Archaeal and Bacterial Type Strains, Phase II (KMG-II): from individual species to whole genera.</title>
        <authorList>
            <person name="Goeker M."/>
        </authorList>
    </citation>
    <scope>NUCLEOTIDE SEQUENCE [LARGE SCALE GENOMIC DNA]</scope>
    <source>
        <strain evidence="2 3">DSM 44693</strain>
    </source>
</reference>
<keyword evidence="3" id="KW-1185">Reference proteome</keyword>
<proteinExistence type="predicted"/>
<organism evidence="2 3">
    <name type="scientific">Williamsia maris</name>
    <dbReference type="NCBI Taxonomy" id="72806"/>
    <lineage>
        <taxon>Bacteria</taxon>
        <taxon>Bacillati</taxon>
        <taxon>Actinomycetota</taxon>
        <taxon>Actinomycetes</taxon>
        <taxon>Mycobacteriales</taxon>
        <taxon>Nocardiaceae</taxon>
        <taxon>Williamsia</taxon>
    </lineage>
</organism>
<sequence length="408" mass="42589">MDARRAAGSPSLRTIAARTDYSHTTVAKAFTDAVSTMSWPVVAAVGVAVDADAALTRRLWSQNGASGPVPVDTIPRTQAPTATLVAWCGLLLTGGVAIAVMQAVDRNVAHTTFVTDLVQAVFAAIATAAFVRRAHQARTAGERRTTAFFAALAAGTLAWTAGQVAWFVARNLDHQPIPSGHLHDVGFLLMPVGVGVAMWMRGGDYGLTLAYRPWQRALSLVCMAAATYAAMILLLTLADLPVDGFILIAALYPTGDVTLALMALSPLICGYRVVGSVVLATALLGAAASDIGYLMMKADTETQMMPAAAALGYIAFTIVLTIYAFIAQRLPARPRPTLRWESLTITTVHDAGTAGCALLAVGFALCLLVTHHDTAVGVVGVGIIALTTAALAARVATGRHTDRADGRT</sequence>
<feature type="transmembrane region" description="Helical" evidence="1">
    <location>
        <begin position="84"/>
        <end position="104"/>
    </location>
</feature>
<keyword evidence="1" id="KW-0472">Membrane</keyword>
<protein>
    <submittedName>
        <fullName evidence="2">Uncharacterized protein</fullName>
    </submittedName>
</protein>
<comment type="caution">
    <text evidence="2">The sequence shown here is derived from an EMBL/GenBank/DDBJ whole genome shotgun (WGS) entry which is preliminary data.</text>
</comment>
<feature type="transmembrane region" description="Helical" evidence="1">
    <location>
        <begin position="347"/>
        <end position="370"/>
    </location>
</feature>
<name>A0ABT1HCZ9_9NOCA</name>
<evidence type="ECO:0000313" key="3">
    <source>
        <dbReference type="Proteomes" id="UP001206895"/>
    </source>
</evidence>